<feature type="non-terminal residue" evidence="1">
    <location>
        <position position="1"/>
    </location>
</feature>
<evidence type="ECO:0000313" key="1">
    <source>
        <dbReference type="EMBL" id="RDX60501.1"/>
    </source>
</evidence>
<reference evidence="1" key="1">
    <citation type="submission" date="2018-05" db="EMBL/GenBank/DDBJ databases">
        <title>Draft genome of Mucuna pruriens seed.</title>
        <authorList>
            <person name="Nnadi N.E."/>
            <person name="Vos R."/>
            <person name="Hasami M.H."/>
            <person name="Devisetty U.K."/>
            <person name="Aguiy J.C."/>
        </authorList>
    </citation>
    <scope>NUCLEOTIDE SEQUENCE [LARGE SCALE GENOMIC DNA]</scope>
    <source>
        <strain evidence="1">JCA_2017</strain>
    </source>
</reference>
<comment type="caution">
    <text evidence="1">The sequence shown here is derived from an EMBL/GenBank/DDBJ whole genome shotgun (WGS) entry which is preliminary data.</text>
</comment>
<organism evidence="1 2">
    <name type="scientific">Mucuna pruriens</name>
    <name type="common">Velvet bean</name>
    <name type="synonym">Dolichos pruriens</name>
    <dbReference type="NCBI Taxonomy" id="157652"/>
    <lineage>
        <taxon>Eukaryota</taxon>
        <taxon>Viridiplantae</taxon>
        <taxon>Streptophyta</taxon>
        <taxon>Embryophyta</taxon>
        <taxon>Tracheophyta</taxon>
        <taxon>Spermatophyta</taxon>
        <taxon>Magnoliopsida</taxon>
        <taxon>eudicotyledons</taxon>
        <taxon>Gunneridae</taxon>
        <taxon>Pentapetalae</taxon>
        <taxon>rosids</taxon>
        <taxon>fabids</taxon>
        <taxon>Fabales</taxon>
        <taxon>Fabaceae</taxon>
        <taxon>Papilionoideae</taxon>
        <taxon>50 kb inversion clade</taxon>
        <taxon>NPAAA clade</taxon>
        <taxon>indigoferoid/millettioid clade</taxon>
        <taxon>Phaseoleae</taxon>
        <taxon>Mucuna</taxon>
    </lineage>
</organism>
<name>A0A371E384_MUCPR</name>
<protein>
    <submittedName>
        <fullName evidence="1">Uncharacterized protein</fullName>
    </submittedName>
</protein>
<dbReference type="EMBL" id="QJKJ01016824">
    <property type="protein sequence ID" value="RDX60501.1"/>
    <property type="molecule type" value="Genomic_DNA"/>
</dbReference>
<gene>
    <name evidence="1" type="ORF">CR513_61351</name>
</gene>
<dbReference type="AlphaFoldDB" id="A0A371E384"/>
<sequence>MDDLRARVSKDKLKHYTDPKEKPLLRCLYPLTTNCTSILEKACHAKLLCLTLLVKIALVVDPTTIHILEVEVETLRRVGGEKRQKGSKFHGDENTNRSREIDGYLVLANLLETGHSKVHN</sequence>
<accession>A0A371E384</accession>
<evidence type="ECO:0000313" key="2">
    <source>
        <dbReference type="Proteomes" id="UP000257109"/>
    </source>
</evidence>
<proteinExistence type="predicted"/>
<dbReference type="Proteomes" id="UP000257109">
    <property type="component" value="Unassembled WGS sequence"/>
</dbReference>
<keyword evidence="2" id="KW-1185">Reference proteome</keyword>